<dbReference type="SUPFAM" id="SSF57667">
    <property type="entry name" value="beta-beta-alpha zinc fingers"/>
    <property type="match status" value="2"/>
</dbReference>
<dbReference type="FunFam" id="3.30.160.60:FF:000624">
    <property type="entry name" value="zinc finger protein 697"/>
    <property type="match status" value="1"/>
</dbReference>
<dbReference type="Gene3D" id="3.30.160.60">
    <property type="entry name" value="Classic Zinc Finger"/>
    <property type="match status" value="4"/>
</dbReference>
<dbReference type="SMART" id="SM00355">
    <property type="entry name" value="ZnF_C2H2"/>
    <property type="match status" value="4"/>
</dbReference>
<dbReference type="Pfam" id="PF00096">
    <property type="entry name" value="zf-C2H2"/>
    <property type="match status" value="3"/>
</dbReference>
<dbReference type="InterPro" id="IPR013087">
    <property type="entry name" value="Znf_C2H2_type"/>
</dbReference>
<dbReference type="FunFam" id="3.30.160.60:FF:001156">
    <property type="entry name" value="Zinc finger protein 407"/>
    <property type="match status" value="1"/>
</dbReference>
<dbReference type="GO" id="GO:0000981">
    <property type="term" value="F:DNA-binding transcription factor activity, RNA polymerase II-specific"/>
    <property type="evidence" value="ECO:0007669"/>
    <property type="project" value="TreeGrafter"/>
</dbReference>
<feature type="binding site" evidence="12">
    <location>
        <position position="23"/>
    </location>
    <ligand>
        <name>Zn(2+)</name>
        <dbReference type="ChEBI" id="CHEBI:29105"/>
    </ligand>
</feature>
<dbReference type="EMBL" id="AXCM01015222">
    <property type="status" value="NOT_ANNOTATED_CDS"/>
    <property type="molecule type" value="Genomic_DNA"/>
</dbReference>
<dbReference type="GO" id="GO:0000978">
    <property type="term" value="F:RNA polymerase II cis-regulatory region sequence-specific DNA binding"/>
    <property type="evidence" value="ECO:0007669"/>
    <property type="project" value="TreeGrafter"/>
</dbReference>
<dbReference type="FunFam" id="3.30.160.60:FF:000072">
    <property type="entry name" value="zinc finger protein 143 isoform X1"/>
    <property type="match status" value="1"/>
</dbReference>
<keyword evidence="7" id="KW-0805">Transcription regulation</keyword>
<evidence type="ECO:0000313" key="15">
    <source>
        <dbReference type="EnsemblMetazoa" id="ACUA006840-PA"/>
    </source>
</evidence>
<reference evidence="15" key="2">
    <citation type="submission" date="2020-05" db="UniProtKB">
        <authorList>
            <consortium name="EnsemblMetazoa"/>
        </authorList>
    </citation>
    <scope>IDENTIFICATION</scope>
    <source>
        <strain evidence="15">A-37</strain>
    </source>
</reference>
<feature type="domain" description="C2H2-type" evidence="13">
    <location>
        <begin position="184"/>
        <end position="211"/>
    </location>
</feature>
<comment type="similarity">
    <text evidence="2">Belongs to the krueppel C2H2-type zinc-finger protein family.</text>
</comment>
<comment type="subcellular location">
    <subcellularLocation>
        <location evidence="1">Nucleus</location>
    </subcellularLocation>
</comment>
<dbReference type="InterPro" id="IPR036236">
    <property type="entry name" value="Znf_C2H2_sf"/>
</dbReference>
<dbReference type="SMART" id="SM00868">
    <property type="entry name" value="zf-AD"/>
    <property type="match status" value="1"/>
</dbReference>
<dbReference type="PROSITE" id="PS00028">
    <property type="entry name" value="ZINC_FINGER_C2H2_1"/>
    <property type="match status" value="4"/>
</dbReference>
<feature type="domain" description="C2H2-type" evidence="13">
    <location>
        <begin position="268"/>
        <end position="295"/>
    </location>
</feature>
<dbReference type="PROSITE" id="PS50157">
    <property type="entry name" value="ZINC_FINGER_C2H2_2"/>
    <property type="match status" value="4"/>
</dbReference>
<evidence type="ECO:0000256" key="3">
    <source>
        <dbReference type="ARBA" id="ARBA00022723"/>
    </source>
</evidence>
<evidence type="ECO:0000256" key="2">
    <source>
        <dbReference type="ARBA" id="ARBA00006991"/>
    </source>
</evidence>
<keyword evidence="16" id="KW-1185">Reference proteome</keyword>
<evidence type="ECO:0000256" key="8">
    <source>
        <dbReference type="ARBA" id="ARBA00023125"/>
    </source>
</evidence>
<dbReference type="PANTHER" id="PTHR23235:SF120">
    <property type="entry name" value="KRUPPEL-LIKE FACTOR 15"/>
    <property type="match status" value="1"/>
</dbReference>
<evidence type="ECO:0000256" key="5">
    <source>
        <dbReference type="ARBA" id="ARBA00022771"/>
    </source>
</evidence>
<organism evidence="15 16">
    <name type="scientific">Anopheles culicifacies</name>
    <dbReference type="NCBI Taxonomy" id="139723"/>
    <lineage>
        <taxon>Eukaryota</taxon>
        <taxon>Metazoa</taxon>
        <taxon>Ecdysozoa</taxon>
        <taxon>Arthropoda</taxon>
        <taxon>Hexapoda</taxon>
        <taxon>Insecta</taxon>
        <taxon>Pterygota</taxon>
        <taxon>Neoptera</taxon>
        <taxon>Endopterygota</taxon>
        <taxon>Diptera</taxon>
        <taxon>Nematocera</taxon>
        <taxon>Culicoidea</taxon>
        <taxon>Culicidae</taxon>
        <taxon>Anophelinae</taxon>
        <taxon>Anopheles</taxon>
        <taxon>culicifacies species complex</taxon>
    </lineage>
</organism>
<evidence type="ECO:0008006" key="17">
    <source>
        <dbReference type="Google" id="ProtNLM"/>
    </source>
</evidence>
<keyword evidence="10" id="KW-0539">Nucleus</keyword>
<evidence type="ECO:0000256" key="4">
    <source>
        <dbReference type="ARBA" id="ARBA00022737"/>
    </source>
</evidence>
<keyword evidence="3 12" id="KW-0479">Metal-binding</keyword>
<evidence type="ECO:0000256" key="7">
    <source>
        <dbReference type="ARBA" id="ARBA00023015"/>
    </source>
</evidence>
<keyword evidence="6 12" id="KW-0862">Zinc</keyword>
<accession>A0A182M114</accession>
<evidence type="ECO:0000256" key="11">
    <source>
        <dbReference type="PROSITE-ProRule" id="PRU00042"/>
    </source>
</evidence>
<dbReference type="VEuPathDB" id="VectorBase:ACUA006840"/>
<evidence type="ECO:0000256" key="9">
    <source>
        <dbReference type="ARBA" id="ARBA00023163"/>
    </source>
</evidence>
<dbReference type="AlphaFoldDB" id="A0A182M114"/>
<dbReference type="GO" id="GO:0008270">
    <property type="term" value="F:zinc ion binding"/>
    <property type="evidence" value="ECO:0007669"/>
    <property type="project" value="UniProtKB-UniRule"/>
</dbReference>
<feature type="domain" description="C2H2-type" evidence="13">
    <location>
        <begin position="212"/>
        <end position="239"/>
    </location>
</feature>
<evidence type="ECO:0000259" key="14">
    <source>
        <dbReference type="PROSITE" id="PS51915"/>
    </source>
</evidence>
<reference evidence="16" key="1">
    <citation type="submission" date="2013-09" db="EMBL/GenBank/DDBJ databases">
        <title>The Genome Sequence of Anopheles culicifacies species A.</title>
        <authorList>
            <consortium name="The Broad Institute Genomics Platform"/>
            <person name="Neafsey D.E."/>
            <person name="Besansky N."/>
            <person name="Howell P."/>
            <person name="Walton C."/>
            <person name="Young S.K."/>
            <person name="Zeng Q."/>
            <person name="Gargeya S."/>
            <person name="Fitzgerald M."/>
            <person name="Haas B."/>
            <person name="Abouelleil A."/>
            <person name="Allen A.W."/>
            <person name="Alvarado L."/>
            <person name="Arachchi H.M."/>
            <person name="Berlin A.M."/>
            <person name="Chapman S.B."/>
            <person name="Gainer-Dewar J."/>
            <person name="Goldberg J."/>
            <person name="Griggs A."/>
            <person name="Gujja S."/>
            <person name="Hansen M."/>
            <person name="Howarth C."/>
            <person name="Imamovic A."/>
            <person name="Ireland A."/>
            <person name="Larimer J."/>
            <person name="McCowan C."/>
            <person name="Murphy C."/>
            <person name="Pearson M."/>
            <person name="Poon T.W."/>
            <person name="Priest M."/>
            <person name="Roberts A."/>
            <person name="Saif S."/>
            <person name="Shea T."/>
            <person name="Sisk P."/>
            <person name="Sykes S."/>
            <person name="Wortman J."/>
            <person name="Nusbaum C."/>
            <person name="Birren B."/>
        </authorList>
    </citation>
    <scope>NUCLEOTIDE SEQUENCE [LARGE SCALE GENOMIC DNA]</scope>
    <source>
        <strain evidence="16">A-37</strain>
    </source>
</reference>
<feature type="binding site" evidence="12">
    <location>
        <position position="68"/>
    </location>
    <ligand>
        <name>Zn(2+)</name>
        <dbReference type="ChEBI" id="CHEBI:29105"/>
    </ligand>
</feature>
<name>A0A182M114_9DIPT</name>
<evidence type="ECO:0000259" key="13">
    <source>
        <dbReference type="PROSITE" id="PS50157"/>
    </source>
</evidence>
<dbReference type="STRING" id="139723.A0A182M114"/>
<evidence type="ECO:0000256" key="10">
    <source>
        <dbReference type="ARBA" id="ARBA00023242"/>
    </source>
</evidence>
<keyword evidence="4" id="KW-0677">Repeat</keyword>
<proteinExistence type="inferred from homology"/>
<keyword evidence="8" id="KW-0238">DNA-binding</keyword>
<protein>
    <recommendedName>
        <fullName evidence="17">Protein krueppel</fullName>
    </recommendedName>
</protein>
<evidence type="ECO:0000256" key="6">
    <source>
        <dbReference type="ARBA" id="ARBA00022833"/>
    </source>
</evidence>
<feature type="domain" description="ZAD" evidence="14">
    <location>
        <begin position="18"/>
        <end position="92"/>
    </location>
</feature>
<dbReference type="InterPro" id="IPR012934">
    <property type="entry name" value="Znf_AD"/>
</dbReference>
<dbReference type="Pfam" id="PF07776">
    <property type="entry name" value="zf-AD"/>
    <property type="match status" value="1"/>
</dbReference>
<feature type="domain" description="C2H2-type" evidence="13">
    <location>
        <begin position="240"/>
        <end position="267"/>
    </location>
</feature>
<keyword evidence="5 11" id="KW-0863">Zinc-finger</keyword>
<dbReference type="PANTHER" id="PTHR23235">
    <property type="entry name" value="KRUEPPEL-LIKE TRANSCRIPTION FACTOR"/>
    <property type="match status" value="1"/>
</dbReference>
<evidence type="ECO:0000313" key="16">
    <source>
        <dbReference type="Proteomes" id="UP000075883"/>
    </source>
</evidence>
<sequence>MDEKIASAKEINLFEVNSFCRLCLNSFDEQTVLFSSPTVDTLFARIHQCTGVQLKDFPETCSRVCDGCISQLVICEKFVKQCREVDQKLSQLHQHYGGAPEATGENECFIPAKEHDNEEDVPKAKVHHAQPNLANTACSTPSNGKRNGDEFYVVEIVDANHEYEIDHYSENIPGELTHTEERKFQCEVCEETFKYKCSLVVHMRAHTQDKRYSCSECQKSFITSSGLKKHVRTHTGERPYKCTDCGKAFKASHNLSLHRLSHTKERRFQCDLCASWFSYKNVLKTHMNVHLREGKVHRKQDTAQKIEKRNRKK</sequence>
<feature type="binding site" evidence="12">
    <location>
        <position position="20"/>
    </location>
    <ligand>
        <name>Zn(2+)</name>
        <dbReference type="ChEBI" id="CHEBI:29105"/>
    </ligand>
</feature>
<keyword evidence="9" id="KW-0804">Transcription</keyword>
<evidence type="ECO:0000256" key="1">
    <source>
        <dbReference type="ARBA" id="ARBA00004123"/>
    </source>
</evidence>
<dbReference type="SUPFAM" id="SSF57716">
    <property type="entry name" value="Glucocorticoid receptor-like (DNA-binding domain)"/>
    <property type="match status" value="1"/>
</dbReference>
<dbReference type="Proteomes" id="UP000075883">
    <property type="component" value="Unassembled WGS sequence"/>
</dbReference>
<evidence type="ECO:0000256" key="12">
    <source>
        <dbReference type="PROSITE-ProRule" id="PRU01263"/>
    </source>
</evidence>
<dbReference type="EnsemblMetazoa" id="ACUA006840-RA">
    <property type="protein sequence ID" value="ACUA006840-PA"/>
    <property type="gene ID" value="ACUA006840"/>
</dbReference>
<dbReference type="PROSITE" id="PS51915">
    <property type="entry name" value="ZAD"/>
    <property type="match status" value="1"/>
</dbReference>
<dbReference type="FunFam" id="3.30.160.60:FF:002343">
    <property type="entry name" value="Zinc finger protein 33A"/>
    <property type="match status" value="1"/>
</dbReference>
<dbReference type="GO" id="GO:0005634">
    <property type="term" value="C:nucleus"/>
    <property type="evidence" value="ECO:0007669"/>
    <property type="project" value="UniProtKB-SubCell"/>
</dbReference>
<feature type="binding site" evidence="12">
    <location>
        <position position="65"/>
    </location>
    <ligand>
        <name>Zn(2+)</name>
        <dbReference type="ChEBI" id="CHEBI:29105"/>
    </ligand>
</feature>